<name>A0A1G2F6I8_9BACT</name>
<dbReference type="STRING" id="1801992.A2Y98_01220"/>
<accession>A0A1G2F6I8</accession>
<evidence type="ECO:0000259" key="2">
    <source>
        <dbReference type="PROSITE" id="PS51084"/>
    </source>
</evidence>
<evidence type="ECO:0000256" key="1">
    <source>
        <dbReference type="PROSITE-ProRule" id="PRU00464"/>
    </source>
</evidence>
<dbReference type="PROSITE" id="PS51084">
    <property type="entry name" value="HIT_2"/>
    <property type="match status" value="1"/>
</dbReference>
<proteinExistence type="predicted"/>
<dbReference type="GO" id="GO:0003824">
    <property type="term" value="F:catalytic activity"/>
    <property type="evidence" value="ECO:0007669"/>
    <property type="project" value="InterPro"/>
</dbReference>
<dbReference type="Proteomes" id="UP000179099">
    <property type="component" value="Unassembled WGS sequence"/>
</dbReference>
<sequence>MGKDQNCVFCEAKNKKLQKIAEIGTIEIWYPNSPVIMEHVILIPSRHVEKIEELSDQEAKDLIVAVRKIVNSFKKLYNTDGFNLFTNEGQSAGQHIRHIHFHYFGRSKNEKISPLEILNNQKSYKREKLSDKQIKQLINKIKRAIL</sequence>
<reference evidence="3 4" key="1">
    <citation type="journal article" date="2016" name="Nat. Commun.">
        <title>Thousands of microbial genomes shed light on interconnected biogeochemical processes in an aquifer system.</title>
        <authorList>
            <person name="Anantharaman K."/>
            <person name="Brown C.T."/>
            <person name="Hug L.A."/>
            <person name="Sharon I."/>
            <person name="Castelle C.J."/>
            <person name="Probst A.J."/>
            <person name="Thomas B.C."/>
            <person name="Singh A."/>
            <person name="Wilkins M.J."/>
            <person name="Karaoz U."/>
            <person name="Brodie E.L."/>
            <person name="Williams K.H."/>
            <person name="Hubbard S.S."/>
            <person name="Banfield J.F."/>
        </authorList>
    </citation>
    <scope>NUCLEOTIDE SEQUENCE [LARGE SCALE GENOMIC DNA]</scope>
</reference>
<dbReference type="PANTHER" id="PTHR42997">
    <property type="entry name" value="HIT FAMILY HYDROLASE"/>
    <property type="match status" value="1"/>
</dbReference>
<organism evidence="3 4">
    <name type="scientific">Candidatus Portnoybacteria bacterium RBG_19FT_COMBO_36_7</name>
    <dbReference type="NCBI Taxonomy" id="1801992"/>
    <lineage>
        <taxon>Bacteria</taxon>
        <taxon>Candidatus Portnoyibacteriota</taxon>
    </lineage>
</organism>
<dbReference type="PANTHER" id="PTHR42997:SF1">
    <property type="entry name" value="AP-4-A PHOSPHORYLASE"/>
    <property type="match status" value="1"/>
</dbReference>
<comment type="caution">
    <text evidence="3">The sequence shown here is derived from an EMBL/GenBank/DDBJ whole genome shotgun (WGS) entry which is preliminary data.</text>
</comment>
<dbReference type="Gene3D" id="3.30.428.10">
    <property type="entry name" value="HIT-like"/>
    <property type="match status" value="1"/>
</dbReference>
<dbReference type="InterPro" id="IPR052908">
    <property type="entry name" value="AP-4-A_phosphorylase"/>
</dbReference>
<feature type="short sequence motif" description="Histidine triad motif" evidence="1">
    <location>
        <begin position="98"/>
        <end position="102"/>
    </location>
</feature>
<dbReference type="AlphaFoldDB" id="A0A1G2F6I8"/>
<protein>
    <recommendedName>
        <fullName evidence="2">HIT domain-containing protein</fullName>
    </recommendedName>
</protein>
<evidence type="ECO:0000313" key="4">
    <source>
        <dbReference type="Proteomes" id="UP000179099"/>
    </source>
</evidence>
<dbReference type="SUPFAM" id="SSF54197">
    <property type="entry name" value="HIT-like"/>
    <property type="match status" value="1"/>
</dbReference>
<dbReference type="InterPro" id="IPR036265">
    <property type="entry name" value="HIT-like_sf"/>
</dbReference>
<dbReference type="InterPro" id="IPR011146">
    <property type="entry name" value="HIT-like"/>
</dbReference>
<dbReference type="EMBL" id="MHMW01000028">
    <property type="protein sequence ID" value="OGZ33537.1"/>
    <property type="molecule type" value="Genomic_DNA"/>
</dbReference>
<dbReference type="Pfam" id="PF01230">
    <property type="entry name" value="HIT"/>
    <property type="match status" value="1"/>
</dbReference>
<gene>
    <name evidence="3" type="ORF">A2Y98_01220</name>
</gene>
<evidence type="ECO:0000313" key="3">
    <source>
        <dbReference type="EMBL" id="OGZ33537.1"/>
    </source>
</evidence>
<feature type="domain" description="HIT" evidence="2">
    <location>
        <begin position="8"/>
        <end position="113"/>
    </location>
</feature>